<dbReference type="InterPro" id="IPR042201">
    <property type="entry name" value="FH2_Formin_sf"/>
</dbReference>
<dbReference type="SUPFAM" id="SSF101447">
    <property type="entry name" value="Formin homology 2 domain (FH2 domain)"/>
    <property type="match status" value="1"/>
</dbReference>
<dbReference type="PANTHER" id="PTHR45733:SF8">
    <property type="entry name" value="FORMIN-J"/>
    <property type="match status" value="1"/>
</dbReference>
<feature type="domain" description="FH2" evidence="2">
    <location>
        <begin position="122"/>
        <end position="534"/>
    </location>
</feature>
<feature type="compositionally biased region" description="Acidic residues" evidence="1">
    <location>
        <begin position="33"/>
        <end position="52"/>
    </location>
</feature>
<dbReference type="InterPro" id="IPR051144">
    <property type="entry name" value="Formin_homology_domain"/>
</dbReference>
<proteinExistence type="predicted"/>
<comment type="caution">
    <text evidence="3">The sequence shown here is derived from an EMBL/GenBank/DDBJ whole genome shotgun (WGS) entry which is preliminary data.</text>
</comment>
<dbReference type="InterPro" id="IPR019309">
    <property type="entry name" value="WASHC3"/>
</dbReference>
<accession>A0A6A3KXP2</accession>
<evidence type="ECO:0000256" key="1">
    <source>
        <dbReference type="SAM" id="MobiDB-lite"/>
    </source>
</evidence>
<organism evidence="3 4">
    <name type="scientific">Phytophthora fragariae</name>
    <dbReference type="NCBI Taxonomy" id="53985"/>
    <lineage>
        <taxon>Eukaryota</taxon>
        <taxon>Sar</taxon>
        <taxon>Stramenopiles</taxon>
        <taxon>Oomycota</taxon>
        <taxon>Peronosporomycetes</taxon>
        <taxon>Peronosporales</taxon>
        <taxon>Peronosporaceae</taxon>
        <taxon>Phytophthora</taxon>
    </lineage>
</organism>
<dbReference type="Proteomes" id="UP000460718">
    <property type="component" value="Unassembled WGS sequence"/>
</dbReference>
<feature type="region of interest" description="Disordered" evidence="1">
    <location>
        <begin position="23"/>
        <end position="62"/>
    </location>
</feature>
<dbReference type="EMBL" id="QXFW01000440">
    <property type="protein sequence ID" value="KAE9012141.1"/>
    <property type="molecule type" value="Genomic_DNA"/>
</dbReference>
<reference evidence="3 4" key="1">
    <citation type="submission" date="2018-09" db="EMBL/GenBank/DDBJ databases">
        <title>Genomic investigation of the strawberry pathogen Phytophthora fragariae indicates pathogenicity is determined by transcriptional variation in three key races.</title>
        <authorList>
            <person name="Adams T.M."/>
            <person name="Armitage A.D."/>
            <person name="Sobczyk M.K."/>
            <person name="Bates H.J."/>
            <person name="Dunwell J.M."/>
            <person name="Nellist C.F."/>
            <person name="Harrison R.J."/>
        </authorList>
    </citation>
    <scope>NUCLEOTIDE SEQUENCE [LARGE SCALE GENOMIC DNA]</scope>
    <source>
        <strain evidence="3 4">SCRP245</strain>
    </source>
</reference>
<feature type="compositionally biased region" description="Basic and acidic residues" evidence="1">
    <location>
        <begin position="23"/>
        <end position="32"/>
    </location>
</feature>
<dbReference type="SMART" id="SM00498">
    <property type="entry name" value="FH2"/>
    <property type="match status" value="1"/>
</dbReference>
<dbReference type="PANTHER" id="PTHR45733">
    <property type="entry name" value="FORMIN-J"/>
    <property type="match status" value="1"/>
</dbReference>
<evidence type="ECO:0000313" key="4">
    <source>
        <dbReference type="Proteomes" id="UP000460718"/>
    </source>
</evidence>
<dbReference type="AlphaFoldDB" id="A0A6A3KXP2"/>
<protein>
    <recommendedName>
        <fullName evidence="2">FH2 domain-containing protein</fullName>
    </recommendedName>
</protein>
<dbReference type="Pfam" id="PF10152">
    <property type="entry name" value="CCDC53"/>
    <property type="match status" value="1"/>
</dbReference>
<gene>
    <name evidence="3" type="ORF">PF011_g9039</name>
</gene>
<dbReference type="Pfam" id="PF02181">
    <property type="entry name" value="FH2"/>
    <property type="match status" value="1"/>
</dbReference>
<name>A0A6A3KXP2_9STRA</name>
<evidence type="ECO:0000313" key="3">
    <source>
        <dbReference type="EMBL" id="KAE9012141.1"/>
    </source>
</evidence>
<evidence type="ECO:0000259" key="2">
    <source>
        <dbReference type="PROSITE" id="PS51444"/>
    </source>
</evidence>
<dbReference type="GO" id="GO:0071203">
    <property type="term" value="C:WASH complex"/>
    <property type="evidence" value="ECO:0007669"/>
    <property type="project" value="InterPro"/>
</dbReference>
<sequence length="534" mass="60164">MFLAELRAREAERLSYRESIRRMIGDDSGHLSEEEEEAGNATSEDDVNQEDDVLPHANSTSMTAALDAAKEDPFGRFKKMLKLGIPRVAVEDRMRKDSINPAGLNGPVPEGQVYIKPAAEPAPSALRPSISRKRWHWAQVPSDKRTPPLLEESGWTQRSEKGAAQRISDAIKTDLLRHYTSTINRKARNAPCDSMASAGGNANLTPMILKRSQMVKRGCARMMKGQKGLNFELAVRRIKKPFAKVAEDLNDLTAVYLKVADIKTILAMWPSMSEQLVLTELLEDNATLGLSERFFVAIRAVPMVKEKLECLLFKLEFASRVYELGQLVQLVTRALNQLHSSDKFLRMMWALRDFGNFVNGQDAEAMYYISFSLESLLSLATTKSLVDPKKSLFDSFVDFIKQDYGDKNDKENYLLEFYEEINQVPLCSNVSVSAMKGEMKQLREGHRLATSLAEAASSTSTSPTAFTHFADEIGSELVAVQRLLDDLELSKQRFRCKYEENQDCPLEHNFNTIARFVSEFKTKATAVHRPVSRM</sequence>
<dbReference type="InterPro" id="IPR015425">
    <property type="entry name" value="FH2_Formin"/>
</dbReference>
<dbReference type="PROSITE" id="PS51444">
    <property type="entry name" value="FH2"/>
    <property type="match status" value="1"/>
</dbReference>
<dbReference type="Gene3D" id="1.20.58.2220">
    <property type="entry name" value="Formin, FH2 domain"/>
    <property type="match status" value="1"/>
</dbReference>